<dbReference type="RefSeq" id="WP_111507444.1">
    <property type="nucleotide sequence ID" value="NZ_QKYN01000191.1"/>
</dbReference>
<reference evidence="1 2" key="1">
    <citation type="submission" date="2018-06" db="EMBL/GenBank/DDBJ databases">
        <title>Streptacidiphilus pinicola sp. nov., isolated from pine grove soil.</title>
        <authorList>
            <person name="Roh S.G."/>
            <person name="Park S."/>
            <person name="Kim M.-K."/>
            <person name="Yun B.-R."/>
            <person name="Park J."/>
            <person name="Kim M.J."/>
            <person name="Kim Y.S."/>
            <person name="Kim S.B."/>
        </authorList>
    </citation>
    <scope>NUCLEOTIDE SEQUENCE [LARGE SCALE GENOMIC DNA]</scope>
    <source>
        <strain evidence="1 2">MMS16-CNU450</strain>
    </source>
</reference>
<gene>
    <name evidence="1" type="ORF">DN069_35840</name>
</gene>
<protein>
    <submittedName>
        <fullName evidence="1">Uncharacterized protein</fullName>
    </submittedName>
</protein>
<name>A0A2X0K0K8_9ACTN</name>
<organism evidence="1 2">
    <name type="scientific">Streptacidiphilus pinicola</name>
    <dbReference type="NCBI Taxonomy" id="2219663"/>
    <lineage>
        <taxon>Bacteria</taxon>
        <taxon>Bacillati</taxon>
        <taxon>Actinomycetota</taxon>
        <taxon>Actinomycetes</taxon>
        <taxon>Kitasatosporales</taxon>
        <taxon>Streptomycetaceae</taxon>
        <taxon>Streptacidiphilus</taxon>
    </lineage>
</organism>
<comment type="caution">
    <text evidence="1">The sequence shown here is derived from an EMBL/GenBank/DDBJ whole genome shotgun (WGS) entry which is preliminary data.</text>
</comment>
<dbReference type="EMBL" id="QKYN01000191">
    <property type="protein sequence ID" value="RAG80880.1"/>
    <property type="molecule type" value="Genomic_DNA"/>
</dbReference>
<keyword evidence="2" id="KW-1185">Reference proteome</keyword>
<sequence length="209" mass="23246">MSVPQLDEAMVLVRNERDSTTFDVLPGRSEVPVVRLYKPYFYDSPHPLQVFTGPRLDTPAGWVTAVGAKDVERVMRGTVSHEPGSRGRRETWTAEQPGLPALTGVARGTGARLRHGTTVAAVPLAGALEMAFEYRVRFRGPADENEGEGGRREGFEFARLKGVHPRYSLRIHDRRIGLLLALAAVVRYDWQLSPDPKKGLMDLTFPKRA</sequence>
<evidence type="ECO:0000313" key="1">
    <source>
        <dbReference type="EMBL" id="RAG80880.1"/>
    </source>
</evidence>
<dbReference type="AlphaFoldDB" id="A0A2X0K0K8"/>
<accession>A0A2X0K0K8</accession>
<evidence type="ECO:0000313" key="2">
    <source>
        <dbReference type="Proteomes" id="UP000248889"/>
    </source>
</evidence>
<proteinExistence type="predicted"/>
<dbReference type="OrthoDB" id="3850556at2"/>
<dbReference type="Proteomes" id="UP000248889">
    <property type="component" value="Unassembled WGS sequence"/>
</dbReference>